<sequence>MNIPYLPKDEWFEKSKPVINEFAYFYAMDILDDLSILYCFEILISIDEVYKSRKLKYLQPEKLNMLYELYVDYMRNGAQRNEKICKFVEEMLKDQ</sequence>
<dbReference type="Proteomes" id="UP001152795">
    <property type="component" value="Unassembled WGS sequence"/>
</dbReference>
<reference evidence="1" key="1">
    <citation type="submission" date="2020-04" db="EMBL/GenBank/DDBJ databases">
        <authorList>
            <person name="Alioto T."/>
            <person name="Alioto T."/>
            <person name="Gomez Garrido J."/>
        </authorList>
    </citation>
    <scope>NUCLEOTIDE SEQUENCE</scope>
    <source>
        <strain evidence="1">A484AB</strain>
    </source>
</reference>
<evidence type="ECO:0000313" key="2">
    <source>
        <dbReference type="Proteomes" id="UP001152795"/>
    </source>
</evidence>
<name>A0A7D9HAU2_PARCT</name>
<proteinExistence type="predicted"/>
<evidence type="ECO:0000313" key="1">
    <source>
        <dbReference type="EMBL" id="CAB3977970.1"/>
    </source>
</evidence>
<comment type="caution">
    <text evidence="1">The sequence shown here is derived from an EMBL/GenBank/DDBJ whole genome shotgun (WGS) entry which is preliminary data.</text>
</comment>
<protein>
    <submittedName>
        <fullName evidence="1">Uncharacterized protein</fullName>
    </submittedName>
</protein>
<accession>A0A7D9HAU2</accession>
<organism evidence="1 2">
    <name type="scientific">Paramuricea clavata</name>
    <name type="common">Red gorgonian</name>
    <name type="synonym">Violescent sea-whip</name>
    <dbReference type="NCBI Taxonomy" id="317549"/>
    <lineage>
        <taxon>Eukaryota</taxon>
        <taxon>Metazoa</taxon>
        <taxon>Cnidaria</taxon>
        <taxon>Anthozoa</taxon>
        <taxon>Octocorallia</taxon>
        <taxon>Malacalcyonacea</taxon>
        <taxon>Plexauridae</taxon>
        <taxon>Paramuricea</taxon>
    </lineage>
</organism>
<dbReference type="AlphaFoldDB" id="A0A7D9HAU2"/>
<dbReference type="EMBL" id="CACRXK020000082">
    <property type="protein sequence ID" value="CAB3977970.1"/>
    <property type="molecule type" value="Genomic_DNA"/>
</dbReference>
<gene>
    <name evidence="1" type="ORF">PACLA_8A015223</name>
</gene>
<keyword evidence="2" id="KW-1185">Reference proteome</keyword>